<dbReference type="KEGG" id="ain:Acin_1402"/>
<protein>
    <recommendedName>
        <fullName evidence="1">Helix-turn-helix domain-containing protein</fullName>
    </recommendedName>
</protein>
<dbReference type="InterPro" id="IPR009061">
    <property type="entry name" value="DNA-bd_dom_put_sf"/>
</dbReference>
<dbReference type="Pfam" id="PF12728">
    <property type="entry name" value="HTH_17"/>
    <property type="match status" value="1"/>
</dbReference>
<dbReference type="PATRIC" id="fig|568816.4.peg.1358"/>
<feature type="domain" description="Helix-turn-helix" evidence="1">
    <location>
        <begin position="20"/>
        <end position="64"/>
    </location>
</feature>
<dbReference type="HOGENOM" id="CLU_2128043_0_0_9"/>
<dbReference type="SUPFAM" id="SSF46955">
    <property type="entry name" value="Putative DNA-binding domain"/>
    <property type="match status" value="1"/>
</dbReference>
<dbReference type="EMBL" id="CP003058">
    <property type="protein sequence ID" value="AEQ22624.1"/>
    <property type="molecule type" value="Genomic_DNA"/>
</dbReference>
<name>G4Q2G8_ACIIR</name>
<dbReference type="InParanoid" id="G4Q2G8"/>
<evidence type="ECO:0000313" key="3">
    <source>
        <dbReference type="Proteomes" id="UP000007093"/>
    </source>
</evidence>
<accession>G4Q2G8</accession>
<dbReference type="Proteomes" id="UP000007093">
    <property type="component" value="Chromosome"/>
</dbReference>
<dbReference type="AlphaFoldDB" id="G4Q2G8"/>
<keyword evidence="3" id="KW-1185">Reference proteome</keyword>
<proteinExistence type="predicted"/>
<reference evidence="2 3" key="1">
    <citation type="journal article" date="2011" name="J. Bacteriol.">
        <title>Complete genome sequence of Acidaminococcus intestini RYC-MR95, a Gram-negative bacterium from the phylum Firmicutes.</title>
        <authorList>
            <person name="D'Auria G."/>
            <person name="Galan J.C."/>
            <person name="Rodriguez-Alcayna M."/>
            <person name="Moya A."/>
            <person name="Baquero F."/>
            <person name="Latorre A."/>
        </authorList>
    </citation>
    <scope>NUCLEOTIDE SEQUENCE [LARGE SCALE GENOMIC DNA]</scope>
    <source>
        <strain evidence="2 3">RyC-MR95</strain>
    </source>
</reference>
<dbReference type="RefSeq" id="WP_014128637.1">
    <property type="nucleotide sequence ID" value="NC_016077.1"/>
</dbReference>
<dbReference type="STRING" id="568816.Acin_1402"/>
<evidence type="ECO:0000313" key="2">
    <source>
        <dbReference type="EMBL" id="AEQ22624.1"/>
    </source>
</evidence>
<evidence type="ECO:0000259" key="1">
    <source>
        <dbReference type="Pfam" id="PF12728"/>
    </source>
</evidence>
<dbReference type="InterPro" id="IPR041657">
    <property type="entry name" value="HTH_17"/>
</dbReference>
<gene>
    <name evidence="2" type="ordered locus">Acin_1402</name>
</gene>
<sequence length="113" mass="12489">MKAEFSRGTDPPTPRLVPQVMTAQEAAEVLNVSLSTIYNLRDRGTLPQLTKLPGVRFAAKDVMDIVGENTYFFTPARMKELQRELDRKDARIKTLEALLRGAASTILDGLKGG</sequence>
<organism evidence="2 3">
    <name type="scientific">Acidaminococcus intestini (strain RyC-MR95)</name>
    <dbReference type="NCBI Taxonomy" id="568816"/>
    <lineage>
        <taxon>Bacteria</taxon>
        <taxon>Bacillati</taxon>
        <taxon>Bacillota</taxon>
        <taxon>Negativicutes</taxon>
        <taxon>Acidaminococcales</taxon>
        <taxon>Acidaminococcaceae</taxon>
        <taxon>Acidaminococcus</taxon>
    </lineage>
</organism>